<evidence type="ECO:0000313" key="2">
    <source>
        <dbReference type="EMBL" id="TXI33648.1"/>
    </source>
</evidence>
<evidence type="ECO:0000256" key="1">
    <source>
        <dbReference type="SAM" id="SignalP"/>
    </source>
</evidence>
<name>A0A5C7WAX7_AQUAC</name>
<protein>
    <submittedName>
        <fullName evidence="2">Uncharacterized protein</fullName>
    </submittedName>
</protein>
<evidence type="ECO:0000313" key="3">
    <source>
        <dbReference type="Proteomes" id="UP000321110"/>
    </source>
</evidence>
<organism evidence="2 3">
    <name type="scientific">Aquipseudomonas alcaligenes</name>
    <name type="common">Pseudomonas alcaligenes</name>
    <dbReference type="NCBI Taxonomy" id="43263"/>
    <lineage>
        <taxon>Bacteria</taxon>
        <taxon>Pseudomonadati</taxon>
        <taxon>Pseudomonadota</taxon>
        <taxon>Gammaproteobacteria</taxon>
        <taxon>Pseudomonadales</taxon>
        <taxon>Pseudomonadaceae</taxon>
        <taxon>Aquipseudomonas</taxon>
    </lineage>
</organism>
<feature type="signal peptide" evidence="1">
    <location>
        <begin position="1"/>
        <end position="22"/>
    </location>
</feature>
<keyword evidence="1" id="KW-0732">Signal</keyword>
<gene>
    <name evidence="2" type="ORF">E6Q69_05925</name>
</gene>
<proteinExistence type="predicted"/>
<sequence length="62" mass="6637">MRTAVRATGLAVALAMAGGALAQTAPMTPDITGKKFVAPETQRDFVKRVEMVPMRDGVKLYT</sequence>
<accession>A0A5C7WAX7</accession>
<dbReference type="EMBL" id="SSFO01000098">
    <property type="protein sequence ID" value="TXI33648.1"/>
    <property type="molecule type" value="Genomic_DNA"/>
</dbReference>
<reference evidence="2 3" key="1">
    <citation type="submission" date="2018-09" db="EMBL/GenBank/DDBJ databases">
        <title>Metagenome Assembled Genomes from an Advanced Water Purification Facility.</title>
        <authorList>
            <person name="Stamps B.W."/>
            <person name="Spear J.R."/>
        </authorList>
    </citation>
    <scope>NUCLEOTIDE SEQUENCE [LARGE SCALE GENOMIC DNA]</scope>
    <source>
        <strain evidence="2">Bin_52_1</strain>
    </source>
</reference>
<dbReference type="Proteomes" id="UP000321110">
    <property type="component" value="Unassembled WGS sequence"/>
</dbReference>
<feature type="chain" id="PRO_5022870024" evidence="1">
    <location>
        <begin position="23"/>
        <end position="62"/>
    </location>
</feature>
<feature type="non-terminal residue" evidence="2">
    <location>
        <position position="62"/>
    </location>
</feature>
<dbReference type="AlphaFoldDB" id="A0A5C7WAX7"/>
<comment type="caution">
    <text evidence="2">The sequence shown here is derived from an EMBL/GenBank/DDBJ whole genome shotgun (WGS) entry which is preliminary data.</text>
</comment>